<gene>
    <name evidence="2" type="ORF">CLEI1391_LOCUS9511</name>
</gene>
<organism evidence="2">
    <name type="scientific">Chlamydomonas leiostraca</name>
    <dbReference type="NCBI Taxonomy" id="1034604"/>
    <lineage>
        <taxon>Eukaryota</taxon>
        <taxon>Viridiplantae</taxon>
        <taxon>Chlorophyta</taxon>
        <taxon>core chlorophytes</taxon>
        <taxon>Chlorophyceae</taxon>
        <taxon>CS clade</taxon>
        <taxon>Chlamydomonadales</taxon>
        <taxon>Chlamydomonadaceae</taxon>
        <taxon>Chlamydomonas</taxon>
    </lineage>
</organism>
<accession>A0A7S0WSF0</accession>
<feature type="region of interest" description="Disordered" evidence="1">
    <location>
        <begin position="164"/>
        <end position="187"/>
    </location>
</feature>
<evidence type="ECO:0000313" key="2">
    <source>
        <dbReference type="EMBL" id="CAD8680314.1"/>
    </source>
</evidence>
<proteinExistence type="predicted"/>
<sequence length="359" mass="37569">MAWSLGQMRLKPGRAWGKALCLTAARRMVDTIQQPTPGAGAMQGASRWCMQPREAIMLAQYFQALNVQPPPPWWTLWAGVVARGISGLDVAGVTLCLRVLAVHQGRFLNPVSARQRDAASNAAGVSAGAASEAPGAAWHGGVNGVVGGLQQATSSKAPQAAAVQLMKSEGGEGEEDEGDGEPEPSLTEPAAAGRALLKAVLERTLELLHDPSQTWGATACATLVWALSRMGAHLSAPAPTFQGLVSPRAQQLAGRVVAAWWAVSQPHLQAMDPRTLAVTALAVGQLVGPEPRGRLAARTGSKRNLGAPPVTVTAAPVTAAVPPGWREELRRAVTVHYARLDVSQASVVNRALSLLQIEL</sequence>
<protein>
    <submittedName>
        <fullName evidence="2">Uncharacterized protein</fullName>
    </submittedName>
</protein>
<name>A0A7S0WSF0_9CHLO</name>
<feature type="compositionally biased region" description="Acidic residues" evidence="1">
    <location>
        <begin position="171"/>
        <end position="182"/>
    </location>
</feature>
<dbReference type="AlphaFoldDB" id="A0A7S0WSF0"/>
<evidence type="ECO:0000256" key="1">
    <source>
        <dbReference type="SAM" id="MobiDB-lite"/>
    </source>
</evidence>
<dbReference type="EMBL" id="HBFB01016961">
    <property type="protein sequence ID" value="CAD8680314.1"/>
    <property type="molecule type" value="Transcribed_RNA"/>
</dbReference>
<reference evidence="2" key="1">
    <citation type="submission" date="2021-01" db="EMBL/GenBank/DDBJ databases">
        <authorList>
            <person name="Corre E."/>
            <person name="Pelletier E."/>
            <person name="Niang G."/>
            <person name="Scheremetjew M."/>
            <person name="Finn R."/>
            <person name="Kale V."/>
            <person name="Holt S."/>
            <person name="Cochrane G."/>
            <person name="Meng A."/>
            <person name="Brown T."/>
            <person name="Cohen L."/>
        </authorList>
    </citation>
    <scope>NUCLEOTIDE SEQUENCE</scope>
    <source>
        <strain evidence="2">SAG 11-49</strain>
    </source>
</reference>